<feature type="domain" description="Glycosyltransferase subfamily 4-like N-terminal" evidence="1">
    <location>
        <begin position="26"/>
        <end position="196"/>
    </location>
</feature>
<dbReference type="STRING" id="1763535.LPB072_03225"/>
<dbReference type="EMBL" id="CP017476">
    <property type="protein sequence ID" value="AOW12011.1"/>
    <property type="molecule type" value="Genomic_DNA"/>
</dbReference>
<organism evidence="2 5">
    <name type="scientific">Hydrogenophaga crassostreae</name>
    <dbReference type="NCBI Taxonomy" id="1763535"/>
    <lineage>
        <taxon>Bacteria</taxon>
        <taxon>Pseudomonadati</taxon>
        <taxon>Pseudomonadota</taxon>
        <taxon>Betaproteobacteria</taxon>
        <taxon>Burkholderiales</taxon>
        <taxon>Comamonadaceae</taxon>
        <taxon>Hydrogenophaga</taxon>
    </lineage>
</organism>
<dbReference type="PANTHER" id="PTHR45947">
    <property type="entry name" value="SULFOQUINOVOSYL TRANSFERASE SQD2"/>
    <property type="match status" value="1"/>
</dbReference>
<dbReference type="PANTHER" id="PTHR45947:SF3">
    <property type="entry name" value="SULFOQUINOVOSYL TRANSFERASE SQD2"/>
    <property type="match status" value="1"/>
</dbReference>
<dbReference type="GO" id="GO:0016757">
    <property type="term" value="F:glycosyltransferase activity"/>
    <property type="evidence" value="ECO:0007669"/>
    <property type="project" value="TreeGrafter"/>
</dbReference>
<keyword evidence="4" id="KW-1185">Reference proteome</keyword>
<dbReference type="EMBL" id="LVWD01000026">
    <property type="protein sequence ID" value="OAD40957.1"/>
    <property type="molecule type" value="Genomic_DNA"/>
</dbReference>
<dbReference type="CDD" id="cd03814">
    <property type="entry name" value="GT4-like"/>
    <property type="match status" value="1"/>
</dbReference>
<dbReference type="KEGG" id="hyl:LPB072_03225"/>
<reference evidence="3 4" key="1">
    <citation type="submission" date="2016-02" db="EMBL/GenBank/DDBJ databases">
        <title>Draft genome sequence of Hydrogenophaga sp. LPB0072.</title>
        <authorList>
            <person name="Shin S.-K."/>
            <person name="Yi H."/>
        </authorList>
    </citation>
    <scope>NUCLEOTIDE SEQUENCE [LARGE SCALE GENOMIC DNA]</scope>
    <source>
        <strain evidence="3 4">LPB0072</strain>
    </source>
</reference>
<name>A0A162YX78_9BURK</name>
<accession>A0A162YX78</accession>
<dbReference type="Gene3D" id="3.40.50.2000">
    <property type="entry name" value="Glycogen Phosphorylase B"/>
    <property type="match status" value="2"/>
</dbReference>
<reference evidence="2 5" key="2">
    <citation type="submission" date="2016-10" db="EMBL/GenBank/DDBJ databases">
        <title>Hydorgenophaga sp. LPB0072 isolated from gastropod.</title>
        <authorList>
            <person name="Kim E."/>
            <person name="Yi H."/>
        </authorList>
    </citation>
    <scope>NUCLEOTIDE SEQUENCE [LARGE SCALE GENOMIC DNA]</scope>
    <source>
        <strain evidence="2 5">LPB0072</strain>
    </source>
</reference>
<evidence type="ECO:0000313" key="3">
    <source>
        <dbReference type="EMBL" id="OAD40957.1"/>
    </source>
</evidence>
<dbReference type="Pfam" id="PF13692">
    <property type="entry name" value="Glyco_trans_1_4"/>
    <property type="match status" value="1"/>
</dbReference>
<dbReference type="AlphaFoldDB" id="A0A162YX78"/>
<dbReference type="GO" id="GO:0016787">
    <property type="term" value="F:hydrolase activity"/>
    <property type="evidence" value="ECO:0007669"/>
    <property type="project" value="UniProtKB-KW"/>
</dbReference>
<evidence type="ECO:0000313" key="2">
    <source>
        <dbReference type="EMBL" id="AOW12011.1"/>
    </source>
</evidence>
<evidence type="ECO:0000259" key="1">
    <source>
        <dbReference type="Pfam" id="PF13439"/>
    </source>
</evidence>
<keyword evidence="2" id="KW-0378">Hydrolase</keyword>
<dbReference type="Pfam" id="PF13439">
    <property type="entry name" value="Glyco_transf_4"/>
    <property type="match status" value="1"/>
</dbReference>
<proteinExistence type="predicted"/>
<protein>
    <submittedName>
        <fullName evidence="2">Glycoside hydrolase</fullName>
    </submittedName>
</protein>
<dbReference type="SUPFAM" id="SSF53756">
    <property type="entry name" value="UDP-Glycosyltransferase/glycogen phosphorylase"/>
    <property type="match status" value="1"/>
</dbReference>
<evidence type="ECO:0000313" key="5">
    <source>
        <dbReference type="Proteomes" id="UP000185680"/>
    </source>
</evidence>
<gene>
    <name evidence="2" type="ORF">LPB072_03225</name>
    <name evidence="3" type="ORF">LPB72_13465</name>
</gene>
<dbReference type="Proteomes" id="UP000185657">
    <property type="component" value="Unassembled WGS sequence"/>
</dbReference>
<evidence type="ECO:0000313" key="4">
    <source>
        <dbReference type="Proteomes" id="UP000185657"/>
    </source>
</evidence>
<dbReference type="InterPro" id="IPR050194">
    <property type="entry name" value="Glycosyltransferase_grp1"/>
</dbReference>
<dbReference type="InterPro" id="IPR028098">
    <property type="entry name" value="Glyco_trans_4-like_N"/>
</dbReference>
<dbReference type="Proteomes" id="UP000185680">
    <property type="component" value="Chromosome"/>
</dbReference>
<dbReference type="OrthoDB" id="9802525at2"/>
<sequence>MTAMPTHQAARALKIALVTETYPPEVNGVAATLARVVQGLRERGHHLQLVRPRQSPTDQPEPPSERWQETLVRGLPVPRYPELRMGLPATRQLTRLWQAQRPDVVHLVTEGPLGWSGLRAARRLGLPVVSDFRTNFHAYTRHYGVGWLGRPMEAWLRHFHNRTDRTMVPTRRLAQELEARGFERLSVIARGVDAQRFNPVHRDNTLRHLWGAEDTTHVALCVGRLAPEKNLDMVIDAWRSLQRRHPDTRLVLVGDGPDRARLRQRCPEAVFAGTLRGDDLAKAYASADIFLFASMTETFGNVVAEAMASGLAVLAFDHAAAGELIQHGHNGLIAPLGQTEAFLNIASHLLDNHDRLRHMGRYARVTAQSLDWQRIVAGVENEYHATLSSRVAAPADVSSLIQAH</sequence>